<evidence type="ECO:0000313" key="3">
    <source>
        <dbReference type="EMBL" id="GCB77142.1"/>
    </source>
</evidence>
<dbReference type="SUPFAM" id="SSF55136">
    <property type="entry name" value="Probable bacterial effector-binding domain"/>
    <property type="match status" value="1"/>
</dbReference>
<dbReference type="Gene3D" id="3.20.80.10">
    <property type="entry name" value="Regulatory factor, effector binding domain"/>
    <property type="match status" value="1"/>
</dbReference>
<evidence type="ECO:0000313" key="4">
    <source>
        <dbReference type="Proteomes" id="UP000288216"/>
    </source>
</evidence>
<protein>
    <submittedName>
        <fullName evidence="3">Uncharacterized protein</fullName>
    </submittedName>
</protein>
<dbReference type="OrthoDB" id="6424451at2759"/>
<dbReference type="EMBL" id="BFAA01016743">
    <property type="protein sequence ID" value="GCB77142.1"/>
    <property type="molecule type" value="Genomic_DNA"/>
</dbReference>
<gene>
    <name evidence="3" type="ORF">scyTo_0020546</name>
</gene>
<feature type="chain" id="PRO_5019034005" evidence="2">
    <location>
        <begin position="19"/>
        <end position="199"/>
    </location>
</feature>
<evidence type="ECO:0000256" key="2">
    <source>
        <dbReference type="SAM" id="SignalP"/>
    </source>
</evidence>
<keyword evidence="4" id="KW-1185">Reference proteome</keyword>
<dbReference type="Pfam" id="PF04832">
    <property type="entry name" value="SOUL"/>
    <property type="match status" value="1"/>
</dbReference>
<sequence length="199" mass="22447">MLRIFLTVSVLFWNQLAAQEQLKSVIDFCQDADCLEPVAAILDKNYNELEFDFRQLVQTDAYGEDMKDAVDSNLMKLFNYSRCGNVAGTIVPLSAPWGARGYLENGTIQEIFKVFTLIVPQVNNPPEPLDPTVEIGIGPPVWFYTRAFDHSVDAAEVKELVTQFLGDLEKDNQPFNRTTFVIAAFNTHGLMEIGFEKTE</sequence>
<evidence type="ECO:0000256" key="1">
    <source>
        <dbReference type="ARBA" id="ARBA00009817"/>
    </source>
</evidence>
<comment type="caution">
    <text evidence="3">The sequence shown here is derived from an EMBL/GenBank/DDBJ whole genome shotgun (WGS) entry which is preliminary data.</text>
</comment>
<name>A0A401PVM0_SCYTO</name>
<proteinExistence type="inferred from homology"/>
<organism evidence="3 4">
    <name type="scientific">Scyliorhinus torazame</name>
    <name type="common">Cloudy catshark</name>
    <name type="synonym">Catulus torazame</name>
    <dbReference type="NCBI Taxonomy" id="75743"/>
    <lineage>
        <taxon>Eukaryota</taxon>
        <taxon>Metazoa</taxon>
        <taxon>Chordata</taxon>
        <taxon>Craniata</taxon>
        <taxon>Vertebrata</taxon>
        <taxon>Chondrichthyes</taxon>
        <taxon>Elasmobranchii</taxon>
        <taxon>Galeomorphii</taxon>
        <taxon>Galeoidea</taxon>
        <taxon>Carcharhiniformes</taxon>
        <taxon>Scyliorhinidae</taxon>
        <taxon>Scyliorhinus</taxon>
    </lineage>
</organism>
<feature type="signal peptide" evidence="2">
    <location>
        <begin position="1"/>
        <end position="18"/>
    </location>
</feature>
<accession>A0A401PVM0</accession>
<dbReference type="InterPro" id="IPR006917">
    <property type="entry name" value="SOUL_heme-bd"/>
</dbReference>
<dbReference type="InterPro" id="IPR011256">
    <property type="entry name" value="Reg_factor_effector_dom_sf"/>
</dbReference>
<keyword evidence="2" id="KW-0732">Signal</keyword>
<comment type="similarity">
    <text evidence="1">Belongs to the HEBP family.</text>
</comment>
<dbReference type="Proteomes" id="UP000288216">
    <property type="component" value="Unassembled WGS sequence"/>
</dbReference>
<reference evidence="3 4" key="1">
    <citation type="journal article" date="2018" name="Nat. Ecol. Evol.">
        <title>Shark genomes provide insights into elasmobranch evolution and the origin of vertebrates.</title>
        <authorList>
            <person name="Hara Y"/>
            <person name="Yamaguchi K"/>
            <person name="Onimaru K"/>
            <person name="Kadota M"/>
            <person name="Koyanagi M"/>
            <person name="Keeley SD"/>
            <person name="Tatsumi K"/>
            <person name="Tanaka K"/>
            <person name="Motone F"/>
            <person name="Kageyama Y"/>
            <person name="Nozu R"/>
            <person name="Adachi N"/>
            <person name="Nishimura O"/>
            <person name="Nakagawa R"/>
            <person name="Tanegashima C"/>
            <person name="Kiyatake I"/>
            <person name="Matsumoto R"/>
            <person name="Murakumo K"/>
            <person name="Nishida K"/>
            <person name="Terakita A"/>
            <person name="Kuratani S"/>
            <person name="Sato K"/>
            <person name="Hyodo S Kuraku.S."/>
        </authorList>
    </citation>
    <scope>NUCLEOTIDE SEQUENCE [LARGE SCALE GENOMIC DNA]</scope>
</reference>
<dbReference type="AlphaFoldDB" id="A0A401PVM0"/>